<reference evidence="1 2" key="1">
    <citation type="journal article" date="2009" name="Nature">
        <title>Evolution of pathogenicity and sexual reproduction in eight Candida genomes.</title>
        <authorList>
            <person name="Butler G."/>
            <person name="Rasmussen M.D."/>
            <person name="Lin M.F."/>
            <person name="Santos M.A."/>
            <person name="Sakthikumar S."/>
            <person name="Munro C.A."/>
            <person name="Rheinbay E."/>
            <person name="Grabherr M."/>
            <person name="Forche A."/>
            <person name="Reedy J.L."/>
            <person name="Agrafioti I."/>
            <person name="Arnaud M.B."/>
            <person name="Bates S."/>
            <person name="Brown A.J."/>
            <person name="Brunke S."/>
            <person name="Costanzo M.C."/>
            <person name="Fitzpatrick D.A."/>
            <person name="de Groot P.W."/>
            <person name="Harris D."/>
            <person name="Hoyer L.L."/>
            <person name="Hube B."/>
            <person name="Klis F.M."/>
            <person name="Kodira C."/>
            <person name="Lennard N."/>
            <person name="Logue M.E."/>
            <person name="Martin R."/>
            <person name="Neiman A.M."/>
            <person name="Nikolaou E."/>
            <person name="Quail M.A."/>
            <person name="Quinn J."/>
            <person name="Santos M.C."/>
            <person name="Schmitzberger F.F."/>
            <person name="Sherlock G."/>
            <person name="Shah P."/>
            <person name="Silverstein K.A."/>
            <person name="Skrzypek M.S."/>
            <person name="Soll D."/>
            <person name="Staggs R."/>
            <person name="Stansfield I."/>
            <person name="Stumpf M.P."/>
            <person name="Sudbery P.E."/>
            <person name="Srikantha T."/>
            <person name="Zeng Q."/>
            <person name="Berman J."/>
            <person name="Berriman M."/>
            <person name="Heitman J."/>
            <person name="Gow N.A."/>
            <person name="Lorenz M.C."/>
            <person name="Birren B.W."/>
            <person name="Kellis M."/>
            <person name="Cuomo C.A."/>
        </authorList>
    </citation>
    <scope>NUCLEOTIDE SEQUENCE [LARGE SCALE GENOMIC DNA]</scope>
    <source>
        <strain evidence="2">ATCC 6260 / CBS 566 / DSM 6381 / JCM 1539 / NBRC 10279 / NRRL Y-324</strain>
    </source>
</reference>
<dbReference type="AlphaFoldDB" id="A5DHN9"/>
<dbReference type="GeneID" id="5127337"/>
<dbReference type="KEGG" id="pgu:PGUG_02790"/>
<dbReference type="EMBL" id="CH408157">
    <property type="protein sequence ID" value="EDK38692.2"/>
    <property type="molecule type" value="Genomic_DNA"/>
</dbReference>
<dbReference type="PIRSF" id="PIRSF013674">
    <property type="entry name" value="PXMP4"/>
    <property type="match status" value="1"/>
</dbReference>
<dbReference type="PANTHER" id="PTHR15460">
    <property type="entry name" value="PEROXISOMAL MEMBRANE PROTEIN 4"/>
    <property type="match status" value="1"/>
</dbReference>
<dbReference type="HOGENOM" id="CLU_054132_1_0_1"/>
<gene>
    <name evidence="1" type="ORF">PGUG_02790</name>
</gene>
<dbReference type="GO" id="GO:0005778">
    <property type="term" value="C:peroxisomal membrane"/>
    <property type="evidence" value="ECO:0007669"/>
    <property type="project" value="TreeGrafter"/>
</dbReference>
<dbReference type="RefSeq" id="XP_001485061.2">
    <property type="nucleotide sequence ID" value="XM_001485011.1"/>
</dbReference>
<dbReference type="InParanoid" id="A5DHN9"/>
<protein>
    <recommendedName>
        <fullName evidence="3">Peroxisomal membrane protein 4</fullName>
    </recommendedName>
</protein>
<dbReference type="Proteomes" id="UP000001997">
    <property type="component" value="Unassembled WGS sequence"/>
</dbReference>
<dbReference type="OMA" id="VMVFLFR"/>
<dbReference type="Pfam" id="PF02466">
    <property type="entry name" value="Tim17"/>
    <property type="match status" value="1"/>
</dbReference>
<name>A5DHN9_PICGU</name>
<accession>A5DHN9</accession>
<dbReference type="InterPro" id="IPR019531">
    <property type="entry name" value="Pmp4"/>
</dbReference>
<evidence type="ECO:0000313" key="1">
    <source>
        <dbReference type="EMBL" id="EDK38692.2"/>
    </source>
</evidence>
<dbReference type="PANTHER" id="PTHR15460:SF3">
    <property type="entry name" value="PEROXISOMAL MEMBRANE PROTEIN 4"/>
    <property type="match status" value="1"/>
</dbReference>
<keyword evidence="2" id="KW-1185">Reference proteome</keyword>
<dbReference type="OrthoDB" id="39659at2759"/>
<dbReference type="STRING" id="294746.A5DHN9"/>
<proteinExistence type="predicted"/>
<organism evidence="1 2">
    <name type="scientific">Meyerozyma guilliermondii (strain ATCC 6260 / CBS 566 / DSM 6381 / JCM 1539 / NBRC 10279 / NRRL Y-324)</name>
    <name type="common">Yeast</name>
    <name type="synonym">Candida guilliermondii</name>
    <dbReference type="NCBI Taxonomy" id="294746"/>
    <lineage>
        <taxon>Eukaryota</taxon>
        <taxon>Fungi</taxon>
        <taxon>Dikarya</taxon>
        <taxon>Ascomycota</taxon>
        <taxon>Saccharomycotina</taxon>
        <taxon>Pichiomycetes</taxon>
        <taxon>Debaryomycetaceae</taxon>
        <taxon>Meyerozyma</taxon>
    </lineage>
</organism>
<evidence type="ECO:0008006" key="3">
    <source>
        <dbReference type="Google" id="ProtNLM"/>
    </source>
</evidence>
<sequence>MTVLDNPLYRPLLEALRSARNGVVYGGKLRFSHALVINLLYRSGPLKPRLTQVLQATKSHAEVLAAFATIYQLAVKVLSHDQVLGGSKGLVKFLAGSFGAWIVYSQHFPYFHPGITHQITLYCFSRVLLASGKIALDKYLHCAQPTFTIGADKVAFRDLTDHQQKKLKHGIYNSSWKYFAVATWGLVMLFYDTHPQYLQSSLRHSMAYIYDVEMESWSTWREFLRVSKRGKERKGKRDVRRKCIM</sequence>
<dbReference type="VEuPathDB" id="FungiDB:PGUG_02790"/>
<evidence type="ECO:0000313" key="2">
    <source>
        <dbReference type="Proteomes" id="UP000001997"/>
    </source>
</evidence>
<dbReference type="eggNOG" id="ENOG502RXMH">
    <property type="taxonomic scope" value="Eukaryota"/>
</dbReference>